<evidence type="ECO:0000313" key="1">
    <source>
        <dbReference type="EMBL" id="CAG5005725.1"/>
    </source>
</evidence>
<evidence type="ECO:0000313" key="2">
    <source>
        <dbReference type="Proteomes" id="UP000680038"/>
    </source>
</evidence>
<reference evidence="1" key="1">
    <citation type="submission" date="2021-04" db="EMBL/GenBank/DDBJ databases">
        <authorList>
            <person name="Rodrigo-Torres L."/>
            <person name="Arahal R. D."/>
            <person name="Lucena T."/>
        </authorList>
    </citation>
    <scope>NUCLEOTIDE SEQUENCE</scope>
    <source>
        <strain evidence="1">CECT 9275</strain>
    </source>
</reference>
<dbReference type="Gene3D" id="2.120.10.30">
    <property type="entry name" value="TolB, C-terminal domain"/>
    <property type="match status" value="1"/>
</dbReference>
<protein>
    <recommendedName>
        <fullName evidence="3">ATP/GTP-binding protein</fullName>
    </recommendedName>
</protein>
<evidence type="ECO:0008006" key="3">
    <source>
        <dbReference type="Google" id="ProtNLM"/>
    </source>
</evidence>
<dbReference type="Proteomes" id="UP000680038">
    <property type="component" value="Unassembled WGS sequence"/>
</dbReference>
<name>A0A916JDS9_9BACT</name>
<dbReference type="InterPro" id="IPR011042">
    <property type="entry name" value="6-blade_b-propeller_TolB-like"/>
</dbReference>
<dbReference type="AlphaFoldDB" id="A0A916JDS9"/>
<dbReference type="SUPFAM" id="SSF63829">
    <property type="entry name" value="Calcium-dependent phosphotriesterase"/>
    <property type="match status" value="1"/>
</dbReference>
<gene>
    <name evidence="1" type="ORF">DYBT9275_03637</name>
</gene>
<comment type="caution">
    <text evidence="1">The sequence shown here is derived from an EMBL/GenBank/DDBJ whole genome shotgun (WGS) entry which is preliminary data.</text>
</comment>
<dbReference type="EMBL" id="CAJRAF010000002">
    <property type="protein sequence ID" value="CAG5005725.1"/>
    <property type="molecule type" value="Genomic_DNA"/>
</dbReference>
<keyword evidence="2" id="KW-1185">Reference proteome</keyword>
<organism evidence="1 2">
    <name type="scientific">Dyadobacter helix</name>
    <dbReference type="NCBI Taxonomy" id="2822344"/>
    <lineage>
        <taxon>Bacteria</taxon>
        <taxon>Pseudomonadati</taxon>
        <taxon>Bacteroidota</taxon>
        <taxon>Cytophagia</taxon>
        <taxon>Cytophagales</taxon>
        <taxon>Spirosomataceae</taxon>
        <taxon>Dyadobacter</taxon>
    </lineage>
</organism>
<sequence>MKGKHLILTAALTTFSVMYSQAQHSLQRIWETEASLPIPESVLYNAAGKFLYVAQIDGKPGEKDGKGGIAKVGLDGKIMTNDWVTGLNAPKGMGKIGNKFYVADVTEVVEIDTKTGKILKKYEVPGAKFLNDVTVDSKGNVYVSDSDTKKVHLIKNGLVSTYYEDFNRPNGLLAVGSDLLVADAGTLKKLSSDKKITVIAEGMDKSTDGIEQVRPGEYLVSCWAGVVYYVKSDGTTQQLIDTRGDKVNSADIGYDSIKKIVYVPTFMKNSVVAYQLK</sequence>
<accession>A0A916JDS9</accession>
<dbReference type="RefSeq" id="WP_215240107.1">
    <property type="nucleotide sequence ID" value="NZ_CAJRAF010000002.1"/>
</dbReference>
<proteinExistence type="predicted"/>